<protein>
    <recommendedName>
        <fullName evidence="4">LysR substrate-binding domain-containing protein</fullName>
    </recommendedName>
</protein>
<dbReference type="RefSeq" id="WP_227310076.1">
    <property type="nucleotide sequence ID" value="NZ_JAESVA010000013.1"/>
</dbReference>
<evidence type="ECO:0000313" key="2">
    <source>
        <dbReference type="EMBL" id="MCB8883421.1"/>
    </source>
</evidence>
<reference evidence="2 3" key="1">
    <citation type="journal article" date="2021" name="Microorganisms">
        <title>Acidisoma silvae sp. nov. and Acidisomacellulosilytica sp. nov., Two Acidophilic Bacteria Isolated from Decaying Wood, Hydrolyzing Cellulose and Producing Poly-3-hydroxybutyrate.</title>
        <authorList>
            <person name="Mieszkin S."/>
            <person name="Pouder E."/>
            <person name="Uroz S."/>
            <person name="Simon-Colin C."/>
            <person name="Alain K."/>
        </authorList>
    </citation>
    <scope>NUCLEOTIDE SEQUENCE [LARGE SCALE GENOMIC DNA]</scope>
    <source>
        <strain evidence="2 3">HW T5.17</strain>
    </source>
</reference>
<keyword evidence="3" id="KW-1185">Reference proteome</keyword>
<dbReference type="AlphaFoldDB" id="A0A963Z6I8"/>
<evidence type="ECO:0000256" key="1">
    <source>
        <dbReference type="SAM" id="MobiDB-lite"/>
    </source>
</evidence>
<accession>A0A963Z6I8</accession>
<evidence type="ECO:0000313" key="3">
    <source>
        <dbReference type="Proteomes" id="UP000721844"/>
    </source>
</evidence>
<proteinExistence type="predicted"/>
<feature type="region of interest" description="Disordered" evidence="1">
    <location>
        <begin position="1"/>
        <end position="31"/>
    </location>
</feature>
<dbReference type="SUPFAM" id="SSF53850">
    <property type="entry name" value="Periplasmic binding protein-like II"/>
    <property type="match status" value="1"/>
</dbReference>
<sequence>MLTTAFPRIPPSRRRSSAEPACSNSVKNETRGSSAPLQAACASTSNPSLDDFGFVIAEMLCAMIGFLAGRAGEDCEGQLPLYILDEHLKDGRLTRILADYETEVVPVHLLYPQNRMLSSKVKAFTSWSRALFASQRHVSAAA</sequence>
<gene>
    <name evidence="2" type="ORF">ACELLULO517_24450</name>
</gene>
<evidence type="ECO:0008006" key="4">
    <source>
        <dbReference type="Google" id="ProtNLM"/>
    </source>
</evidence>
<dbReference type="Proteomes" id="UP000721844">
    <property type="component" value="Unassembled WGS sequence"/>
</dbReference>
<name>A0A963Z6I8_9PROT</name>
<dbReference type="EMBL" id="JAESVA010000013">
    <property type="protein sequence ID" value="MCB8883421.1"/>
    <property type="molecule type" value="Genomic_DNA"/>
</dbReference>
<comment type="caution">
    <text evidence="2">The sequence shown here is derived from an EMBL/GenBank/DDBJ whole genome shotgun (WGS) entry which is preliminary data.</text>
</comment>
<dbReference type="Gene3D" id="3.40.190.290">
    <property type="match status" value="1"/>
</dbReference>
<organism evidence="2 3">
    <name type="scientific">Acidisoma cellulosilyticum</name>
    <dbReference type="NCBI Taxonomy" id="2802395"/>
    <lineage>
        <taxon>Bacteria</taxon>
        <taxon>Pseudomonadati</taxon>
        <taxon>Pseudomonadota</taxon>
        <taxon>Alphaproteobacteria</taxon>
        <taxon>Acetobacterales</taxon>
        <taxon>Acidocellaceae</taxon>
        <taxon>Acidisoma</taxon>
    </lineage>
</organism>